<proteinExistence type="predicted"/>
<sequence>MDMKPIAGMCFFLIIFLATQEQVVQIEAYCEEQSRIFIDECSDPIGDKLCSIICISKENSIGGSCQNLRCICAIAC</sequence>
<protein>
    <submittedName>
        <fullName evidence="1">Uncharacterized protein</fullName>
    </submittedName>
</protein>
<reference evidence="1" key="1">
    <citation type="submission" date="2023-10" db="EMBL/GenBank/DDBJ databases">
        <authorList>
            <person name="Rodriguez Cubillos JULIANA M."/>
            <person name="De Vega J."/>
        </authorList>
    </citation>
    <scope>NUCLEOTIDE SEQUENCE</scope>
</reference>
<evidence type="ECO:0000313" key="1">
    <source>
        <dbReference type="EMBL" id="CAJ2664833.1"/>
    </source>
</evidence>
<accession>A0ACB0L907</accession>
<dbReference type="EMBL" id="CASHSV030000409">
    <property type="protein sequence ID" value="CAJ2664833.1"/>
    <property type="molecule type" value="Genomic_DNA"/>
</dbReference>
<evidence type="ECO:0000313" key="2">
    <source>
        <dbReference type="Proteomes" id="UP001177021"/>
    </source>
</evidence>
<dbReference type="Proteomes" id="UP001177021">
    <property type="component" value="Unassembled WGS sequence"/>
</dbReference>
<comment type="caution">
    <text evidence="1">The sequence shown here is derived from an EMBL/GenBank/DDBJ whole genome shotgun (WGS) entry which is preliminary data.</text>
</comment>
<gene>
    <name evidence="1" type="ORF">MILVUS5_LOCUS29948</name>
</gene>
<keyword evidence="2" id="KW-1185">Reference proteome</keyword>
<organism evidence="1 2">
    <name type="scientific">Trifolium pratense</name>
    <name type="common">Red clover</name>
    <dbReference type="NCBI Taxonomy" id="57577"/>
    <lineage>
        <taxon>Eukaryota</taxon>
        <taxon>Viridiplantae</taxon>
        <taxon>Streptophyta</taxon>
        <taxon>Embryophyta</taxon>
        <taxon>Tracheophyta</taxon>
        <taxon>Spermatophyta</taxon>
        <taxon>Magnoliopsida</taxon>
        <taxon>eudicotyledons</taxon>
        <taxon>Gunneridae</taxon>
        <taxon>Pentapetalae</taxon>
        <taxon>rosids</taxon>
        <taxon>fabids</taxon>
        <taxon>Fabales</taxon>
        <taxon>Fabaceae</taxon>
        <taxon>Papilionoideae</taxon>
        <taxon>50 kb inversion clade</taxon>
        <taxon>NPAAA clade</taxon>
        <taxon>Hologalegina</taxon>
        <taxon>IRL clade</taxon>
        <taxon>Trifolieae</taxon>
        <taxon>Trifolium</taxon>
    </lineage>
</organism>
<name>A0ACB0L907_TRIPR</name>